<protein>
    <recommendedName>
        <fullName evidence="3">Late embryogenesis abundant protein LEA-2 subgroup domain-containing protein</fullName>
    </recommendedName>
</protein>
<dbReference type="Gene3D" id="2.60.40.1820">
    <property type="match status" value="1"/>
</dbReference>
<dbReference type="SUPFAM" id="SSF117070">
    <property type="entry name" value="LEA14-like"/>
    <property type="match status" value="1"/>
</dbReference>
<evidence type="ECO:0008006" key="3">
    <source>
        <dbReference type="Google" id="ProtNLM"/>
    </source>
</evidence>
<dbReference type="RefSeq" id="WP_378253857.1">
    <property type="nucleotide sequence ID" value="NZ_JBHSJV010000001.1"/>
</dbReference>
<dbReference type="EMBL" id="JBHULX010000048">
    <property type="protein sequence ID" value="MFD2593656.1"/>
    <property type="molecule type" value="Genomic_DNA"/>
</dbReference>
<keyword evidence="2" id="KW-1185">Reference proteome</keyword>
<dbReference type="Proteomes" id="UP001597459">
    <property type="component" value="Unassembled WGS sequence"/>
</dbReference>
<comment type="caution">
    <text evidence="1">The sequence shown here is derived from an EMBL/GenBank/DDBJ whole genome shotgun (WGS) entry which is preliminary data.</text>
</comment>
<organism evidence="1 2">
    <name type="scientific">Aquimarina hainanensis</name>
    <dbReference type="NCBI Taxonomy" id="1578017"/>
    <lineage>
        <taxon>Bacteria</taxon>
        <taxon>Pseudomonadati</taxon>
        <taxon>Bacteroidota</taxon>
        <taxon>Flavobacteriia</taxon>
        <taxon>Flavobacteriales</taxon>
        <taxon>Flavobacteriaceae</taxon>
        <taxon>Aquimarina</taxon>
    </lineage>
</organism>
<reference evidence="2" key="1">
    <citation type="journal article" date="2019" name="Int. J. Syst. Evol. Microbiol.">
        <title>The Global Catalogue of Microorganisms (GCM) 10K type strain sequencing project: providing services to taxonomists for standard genome sequencing and annotation.</title>
        <authorList>
            <consortium name="The Broad Institute Genomics Platform"/>
            <consortium name="The Broad Institute Genome Sequencing Center for Infectious Disease"/>
            <person name="Wu L."/>
            <person name="Ma J."/>
        </authorList>
    </citation>
    <scope>NUCLEOTIDE SEQUENCE [LARGE SCALE GENOMIC DNA]</scope>
    <source>
        <strain evidence="2">KCTC 42423</strain>
    </source>
</reference>
<proteinExistence type="predicted"/>
<gene>
    <name evidence="1" type="ORF">ACFSTE_22650</name>
</gene>
<evidence type="ECO:0000313" key="2">
    <source>
        <dbReference type="Proteomes" id="UP001597459"/>
    </source>
</evidence>
<evidence type="ECO:0000313" key="1">
    <source>
        <dbReference type="EMBL" id="MFD2593656.1"/>
    </source>
</evidence>
<name>A0ABW5NFR8_9FLAO</name>
<sequence>MNKILLLLTIFFISIRCSSPEKPIFKSLNNIDIKKASLTEVTIHADAIFDNPNNLSGKLSIEDLHILVDNVDIGVISSKEFNVPKKESFTIPLTGTFPLSKIYKNNKKGILNSILSIATTDSLTIEYDGKIRYHLHDFSYPYHINTSQKIKIK</sequence>
<accession>A0ABW5NFR8</accession>